<dbReference type="EMBL" id="BQKI01000017">
    <property type="protein sequence ID" value="GJN10293.1"/>
    <property type="molecule type" value="Genomic_DNA"/>
</dbReference>
<gene>
    <name evidence="1" type="primary">ga28375</name>
    <name evidence="1" type="ORF">PR202_ga28375</name>
</gene>
<evidence type="ECO:0000313" key="2">
    <source>
        <dbReference type="Proteomes" id="UP001054889"/>
    </source>
</evidence>
<dbReference type="PANTHER" id="PTHR33115:SF11">
    <property type="entry name" value="OS07G0654700 PROTEIN"/>
    <property type="match status" value="1"/>
</dbReference>
<reference evidence="1" key="2">
    <citation type="submission" date="2021-12" db="EMBL/GenBank/DDBJ databases">
        <title>Resequencing data analysis of finger millet.</title>
        <authorList>
            <person name="Hatakeyama M."/>
            <person name="Aluri S."/>
            <person name="Balachadran M.T."/>
            <person name="Sivarajan S.R."/>
            <person name="Poveda L."/>
            <person name="Shimizu-Inatsugi R."/>
            <person name="Schlapbach R."/>
            <person name="Sreeman S.M."/>
            <person name="Shimizu K.K."/>
        </authorList>
    </citation>
    <scope>NUCLEOTIDE SEQUENCE</scope>
</reference>
<accession>A0AAV5DIE2</accession>
<reference evidence="1" key="1">
    <citation type="journal article" date="2018" name="DNA Res.">
        <title>Multiple hybrid de novo genome assembly of finger millet, an orphan allotetraploid crop.</title>
        <authorList>
            <person name="Hatakeyama M."/>
            <person name="Aluri S."/>
            <person name="Balachadran M.T."/>
            <person name="Sivarajan S.R."/>
            <person name="Patrignani A."/>
            <person name="Gruter S."/>
            <person name="Poveda L."/>
            <person name="Shimizu-Inatsugi R."/>
            <person name="Baeten J."/>
            <person name="Francoijs K.J."/>
            <person name="Nataraja K.N."/>
            <person name="Reddy Y.A.N."/>
            <person name="Phadnis S."/>
            <person name="Ravikumar R.L."/>
            <person name="Schlapbach R."/>
            <person name="Sreeman S.M."/>
            <person name="Shimizu K.K."/>
        </authorList>
    </citation>
    <scope>NUCLEOTIDE SEQUENCE</scope>
</reference>
<comment type="caution">
    <text evidence="1">The sequence shown here is derived from an EMBL/GenBank/DDBJ whole genome shotgun (WGS) entry which is preliminary data.</text>
</comment>
<name>A0AAV5DIE2_ELECO</name>
<sequence>MLTMESADNCTAIRTESNEFIEELSNMISRNKHKYVAARLLQDLFLHTQVEFRNSELRKLRETLGKVLETIMDPKTDKAELEVLIGLSSQICRVIPDDFGQELEKKNGQGKETFVKLVDALKANMNPTVDCPGIRRVIIEHAIHLMKYGSPHYAVLFNQHGMKEALLTVEQTPSRVERFRIFMGNSGLMEHEEPVTDLVATAKELLMR</sequence>
<evidence type="ECO:0000313" key="1">
    <source>
        <dbReference type="EMBL" id="GJN10293.1"/>
    </source>
</evidence>
<keyword evidence="2" id="KW-1185">Reference proteome</keyword>
<protein>
    <submittedName>
        <fullName evidence="1">Uncharacterized protein</fullName>
    </submittedName>
</protein>
<dbReference type="PANTHER" id="PTHR33115">
    <property type="entry name" value="ARM REPEAT SUPERFAMILY PROTEIN"/>
    <property type="match status" value="1"/>
</dbReference>
<proteinExistence type="predicted"/>
<dbReference type="Proteomes" id="UP001054889">
    <property type="component" value="Unassembled WGS sequence"/>
</dbReference>
<dbReference type="AlphaFoldDB" id="A0AAV5DIE2"/>
<organism evidence="1 2">
    <name type="scientific">Eleusine coracana subsp. coracana</name>
    <dbReference type="NCBI Taxonomy" id="191504"/>
    <lineage>
        <taxon>Eukaryota</taxon>
        <taxon>Viridiplantae</taxon>
        <taxon>Streptophyta</taxon>
        <taxon>Embryophyta</taxon>
        <taxon>Tracheophyta</taxon>
        <taxon>Spermatophyta</taxon>
        <taxon>Magnoliopsida</taxon>
        <taxon>Liliopsida</taxon>
        <taxon>Poales</taxon>
        <taxon>Poaceae</taxon>
        <taxon>PACMAD clade</taxon>
        <taxon>Chloridoideae</taxon>
        <taxon>Cynodonteae</taxon>
        <taxon>Eleusininae</taxon>
        <taxon>Eleusine</taxon>
    </lineage>
</organism>